<proteinExistence type="predicted"/>
<protein>
    <submittedName>
        <fullName evidence="2">Uncharacterized protein</fullName>
    </submittedName>
</protein>
<name>A0A9J6BQM3_POLVA</name>
<evidence type="ECO:0000256" key="1">
    <source>
        <dbReference type="SAM" id="SignalP"/>
    </source>
</evidence>
<organism evidence="2 3">
    <name type="scientific">Polypedilum vanderplanki</name>
    <name type="common">Sleeping chironomid midge</name>
    <dbReference type="NCBI Taxonomy" id="319348"/>
    <lineage>
        <taxon>Eukaryota</taxon>
        <taxon>Metazoa</taxon>
        <taxon>Ecdysozoa</taxon>
        <taxon>Arthropoda</taxon>
        <taxon>Hexapoda</taxon>
        <taxon>Insecta</taxon>
        <taxon>Pterygota</taxon>
        <taxon>Neoptera</taxon>
        <taxon>Endopterygota</taxon>
        <taxon>Diptera</taxon>
        <taxon>Nematocera</taxon>
        <taxon>Chironomoidea</taxon>
        <taxon>Chironomidae</taxon>
        <taxon>Chironominae</taxon>
        <taxon>Polypedilum</taxon>
        <taxon>Polypedilum</taxon>
    </lineage>
</organism>
<dbReference type="EMBL" id="JADBJN010000003">
    <property type="protein sequence ID" value="KAG5672071.1"/>
    <property type="molecule type" value="Genomic_DNA"/>
</dbReference>
<evidence type="ECO:0000313" key="3">
    <source>
        <dbReference type="Proteomes" id="UP001107558"/>
    </source>
</evidence>
<reference evidence="2" key="1">
    <citation type="submission" date="2021-03" db="EMBL/GenBank/DDBJ databases">
        <title>Chromosome level genome of the anhydrobiotic midge Polypedilum vanderplanki.</title>
        <authorList>
            <person name="Yoshida Y."/>
            <person name="Kikawada T."/>
            <person name="Gusev O."/>
        </authorList>
    </citation>
    <scope>NUCLEOTIDE SEQUENCE</scope>
    <source>
        <strain evidence="2">NIAS01</strain>
        <tissue evidence="2">Whole body or cell culture</tissue>
    </source>
</reference>
<dbReference type="AlphaFoldDB" id="A0A9J6BQM3"/>
<feature type="chain" id="PRO_5039951254" evidence="1">
    <location>
        <begin position="22"/>
        <end position="175"/>
    </location>
</feature>
<comment type="caution">
    <text evidence="2">The sequence shown here is derived from an EMBL/GenBank/DDBJ whole genome shotgun (WGS) entry which is preliminary data.</text>
</comment>
<dbReference type="Proteomes" id="UP001107558">
    <property type="component" value="Chromosome 3"/>
</dbReference>
<feature type="signal peptide" evidence="1">
    <location>
        <begin position="1"/>
        <end position="21"/>
    </location>
</feature>
<gene>
    <name evidence="2" type="ORF">PVAND_002230</name>
</gene>
<accession>A0A9J6BQM3</accession>
<keyword evidence="3" id="KW-1185">Reference proteome</keyword>
<keyword evidence="1" id="KW-0732">Signal</keyword>
<evidence type="ECO:0000313" key="2">
    <source>
        <dbReference type="EMBL" id="KAG5672071.1"/>
    </source>
</evidence>
<sequence length="175" mass="19932">MREQKFLTFSFLIYLSSSFSAHKFLKKEICETKGPLGGLDECTFVDDSLTFKGRILRPVVKSEFIIAVYQIKDDQAKVLFKTPKLEWCSVVRKGQFNKFVALKLFLDFFGKDLSLIFQCPIPVGNISIIDKKIPQIKLFILPGIYRGSLSLKSWSLNDEITTLNISVLVQIDGII</sequence>